<organism evidence="2 3">
    <name type="scientific">Roseobacter cerasinus</name>
    <dbReference type="NCBI Taxonomy" id="2602289"/>
    <lineage>
        <taxon>Bacteria</taxon>
        <taxon>Pseudomonadati</taxon>
        <taxon>Pseudomonadota</taxon>
        <taxon>Alphaproteobacteria</taxon>
        <taxon>Rhodobacterales</taxon>
        <taxon>Roseobacteraceae</taxon>
        <taxon>Roseobacter</taxon>
    </lineage>
</organism>
<gene>
    <name evidence="2" type="ORF">So717_00500</name>
</gene>
<reference evidence="2 3" key="1">
    <citation type="submission" date="2019-12" db="EMBL/GenBank/DDBJ databases">
        <title>Roseobacter cerasinus sp. nov., isolated from seawater around aquaculture.</title>
        <authorList>
            <person name="Muramatsu S."/>
            <person name="Takabe Y."/>
            <person name="Mori K."/>
            <person name="Takaichi S."/>
            <person name="Hanada S."/>
        </authorList>
    </citation>
    <scope>NUCLEOTIDE SEQUENCE [LARGE SCALE GENOMIC DNA]</scope>
    <source>
        <strain evidence="2 3">AI77</strain>
    </source>
</reference>
<sequence length="185" mass="21028">MLGIELTWEHAQPYSLTLAAITSCLWLFDKYIWKIWPVHKFVKRPDLNGTWRVSLQSSYKAPGSEEPVAAVDGFAVIRQTFSSMSIRLMTEQAESFLVASSFDIQTDGTTFVYGAYQSDPSIHLRSGISEIHYGSFRYKVIGRPPTQLIGHYWTDRNTNGSIALADRRNVYFDGYKEADDNWNAG</sequence>
<proteinExistence type="predicted"/>
<name>A0A640VKM2_9RHOB</name>
<protein>
    <recommendedName>
        <fullName evidence="1">CD-NTase-associated protein 15 domain-containing protein</fullName>
    </recommendedName>
</protein>
<dbReference type="InterPro" id="IPR041208">
    <property type="entry name" value="Cap15"/>
</dbReference>
<dbReference type="Proteomes" id="UP000436522">
    <property type="component" value="Unassembled WGS sequence"/>
</dbReference>
<evidence type="ECO:0000313" key="3">
    <source>
        <dbReference type="Proteomes" id="UP000436522"/>
    </source>
</evidence>
<dbReference type="EMBL" id="BLIV01000001">
    <property type="protein sequence ID" value="GFE48297.1"/>
    <property type="molecule type" value="Genomic_DNA"/>
</dbReference>
<dbReference type="AlphaFoldDB" id="A0A640VKM2"/>
<keyword evidence="3" id="KW-1185">Reference proteome</keyword>
<comment type="caution">
    <text evidence="2">The sequence shown here is derived from an EMBL/GenBank/DDBJ whole genome shotgun (WGS) entry which is preliminary data.</text>
</comment>
<evidence type="ECO:0000313" key="2">
    <source>
        <dbReference type="EMBL" id="GFE48297.1"/>
    </source>
</evidence>
<dbReference type="Pfam" id="PF18153">
    <property type="entry name" value="Cap15_CD_rec"/>
    <property type="match status" value="1"/>
</dbReference>
<feature type="domain" description="CD-NTase-associated protein 15" evidence="1">
    <location>
        <begin position="42"/>
        <end position="164"/>
    </location>
</feature>
<accession>A0A640VKM2</accession>
<evidence type="ECO:0000259" key="1">
    <source>
        <dbReference type="Pfam" id="PF18153"/>
    </source>
</evidence>